<dbReference type="PROSITE" id="PS50850">
    <property type="entry name" value="MFS"/>
    <property type="match status" value="1"/>
</dbReference>
<dbReference type="GeneID" id="36581066"/>
<dbReference type="Pfam" id="PF07690">
    <property type="entry name" value="MFS_1"/>
    <property type="match status" value="1"/>
</dbReference>
<dbReference type="GO" id="GO:0005886">
    <property type="term" value="C:plasma membrane"/>
    <property type="evidence" value="ECO:0007669"/>
    <property type="project" value="TreeGrafter"/>
</dbReference>
<evidence type="ECO:0000256" key="4">
    <source>
        <dbReference type="ARBA" id="ARBA00023136"/>
    </source>
</evidence>
<dbReference type="OrthoDB" id="2241241at2759"/>
<feature type="non-terminal residue" evidence="7">
    <location>
        <position position="560"/>
    </location>
</feature>
<keyword evidence="4 5" id="KW-0472">Membrane</keyword>
<feature type="transmembrane region" description="Helical" evidence="5">
    <location>
        <begin position="381"/>
        <end position="399"/>
    </location>
</feature>
<dbReference type="SUPFAM" id="SSF103473">
    <property type="entry name" value="MFS general substrate transporter"/>
    <property type="match status" value="1"/>
</dbReference>
<feature type="transmembrane region" description="Helical" evidence="5">
    <location>
        <begin position="242"/>
        <end position="261"/>
    </location>
</feature>
<feature type="domain" description="Major facilitator superfamily (MFS) profile" evidence="6">
    <location>
        <begin position="29"/>
        <end position="542"/>
    </location>
</feature>
<accession>A0A2J6SVV6</accession>
<dbReference type="AlphaFoldDB" id="A0A2J6SVV6"/>
<sequence>ETDASTAPNFTQAGVKNMEAVSMSWTKWSLIAAYTSIFLMAFTTSLEGQVVQSLSVFATSSFNNHSLISTVYVIQGVVNAVIKPPMAKVADVFGRLEAFSFSIFLYVIGYIQMATSSNVQTYAAAQIFYSAGNTGLQILQQIFVADTSDLLNRALWSSMPDTPFLVTVWIGSIIGNSIHKNTTWRWGYGMWCIILPVMFLPLALTLFLNNRKAKKSGLTAPSQWKRLSFTQVLKTLWSEIDVGGIVLLSAGFALILIPLTIAAKASDGWKSGSIITMIVIGFICLIIFPFWESNKCLAPRPLIPLNLLRSRTFCSGCGVGFFYFMVFYLSVQPYFYSYLLVVQNESITAAGHVTQTFSFTSTVASILISFIIKYTQVYKPYIFAGTLIYILGIGLMIKYRTQGVSVAQTVGTQICLGIGGGMLNVPAQLGVQASTDHQHVAVTTAVYLTAVEIGGAVGSAISGAIWGRNIPAKLREYLPAAAKGDAIAIYNSIDTARGYGLGSPERVAVDRAYQETMRILLVVAICVAVPLLPLSLLMENYRLDGMGQGVKGRVIGGRVE</sequence>
<evidence type="ECO:0000256" key="2">
    <source>
        <dbReference type="ARBA" id="ARBA00022692"/>
    </source>
</evidence>
<feature type="transmembrane region" description="Helical" evidence="5">
    <location>
        <begin position="273"/>
        <end position="291"/>
    </location>
</feature>
<evidence type="ECO:0000256" key="1">
    <source>
        <dbReference type="ARBA" id="ARBA00004141"/>
    </source>
</evidence>
<keyword evidence="3 5" id="KW-1133">Transmembrane helix</keyword>
<evidence type="ECO:0000256" key="3">
    <source>
        <dbReference type="ARBA" id="ARBA00022989"/>
    </source>
</evidence>
<dbReference type="PANTHER" id="PTHR23501:SF87">
    <property type="entry name" value="SIDEROPHORE IRON TRANSPORTER 2"/>
    <property type="match status" value="1"/>
</dbReference>
<dbReference type="RefSeq" id="XP_024731808.1">
    <property type="nucleotide sequence ID" value="XM_024872986.1"/>
</dbReference>
<feature type="transmembrane region" description="Helical" evidence="5">
    <location>
        <begin position="312"/>
        <end position="336"/>
    </location>
</feature>
<feature type="transmembrane region" description="Helical" evidence="5">
    <location>
        <begin position="66"/>
        <end position="82"/>
    </location>
</feature>
<evidence type="ECO:0000313" key="8">
    <source>
        <dbReference type="Proteomes" id="UP000235371"/>
    </source>
</evidence>
<proteinExistence type="predicted"/>
<evidence type="ECO:0000256" key="5">
    <source>
        <dbReference type="SAM" id="Phobius"/>
    </source>
</evidence>
<dbReference type="FunFam" id="1.20.1250.20:FF:000381">
    <property type="entry name" value="Siderophore iron transporter mirB"/>
    <property type="match status" value="1"/>
</dbReference>
<feature type="transmembrane region" description="Helical" evidence="5">
    <location>
        <begin position="356"/>
        <end position="374"/>
    </location>
</feature>
<dbReference type="FunCoup" id="A0A2J6SVV6">
    <property type="interactions" value="68"/>
</dbReference>
<evidence type="ECO:0000313" key="7">
    <source>
        <dbReference type="EMBL" id="PMD54904.1"/>
    </source>
</evidence>
<feature type="transmembrane region" description="Helical" evidence="5">
    <location>
        <begin position="94"/>
        <end position="113"/>
    </location>
</feature>
<evidence type="ECO:0000259" key="6">
    <source>
        <dbReference type="PROSITE" id="PS50850"/>
    </source>
</evidence>
<reference evidence="7 8" key="1">
    <citation type="submission" date="2016-04" db="EMBL/GenBank/DDBJ databases">
        <title>A degradative enzymes factory behind the ericoid mycorrhizal symbiosis.</title>
        <authorList>
            <consortium name="DOE Joint Genome Institute"/>
            <person name="Martino E."/>
            <person name="Morin E."/>
            <person name="Grelet G."/>
            <person name="Kuo A."/>
            <person name="Kohler A."/>
            <person name="Daghino S."/>
            <person name="Barry K."/>
            <person name="Choi C."/>
            <person name="Cichocki N."/>
            <person name="Clum A."/>
            <person name="Copeland A."/>
            <person name="Hainaut M."/>
            <person name="Haridas S."/>
            <person name="Labutti K."/>
            <person name="Lindquist E."/>
            <person name="Lipzen A."/>
            <person name="Khouja H.-R."/>
            <person name="Murat C."/>
            <person name="Ohm R."/>
            <person name="Olson A."/>
            <person name="Spatafora J."/>
            <person name="Veneault-Fourrey C."/>
            <person name="Henrissat B."/>
            <person name="Grigoriev I."/>
            <person name="Martin F."/>
            <person name="Perotto S."/>
        </authorList>
    </citation>
    <scope>NUCLEOTIDE SEQUENCE [LARGE SCALE GENOMIC DNA]</scope>
    <source>
        <strain evidence="7 8">E</strain>
    </source>
</reference>
<organism evidence="7 8">
    <name type="scientific">Hyaloscypha bicolor E</name>
    <dbReference type="NCBI Taxonomy" id="1095630"/>
    <lineage>
        <taxon>Eukaryota</taxon>
        <taxon>Fungi</taxon>
        <taxon>Dikarya</taxon>
        <taxon>Ascomycota</taxon>
        <taxon>Pezizomycotina</taxon>
        <taxon>Leotiomycetes</taxon>
        <taxon>Helotiales</taxon>
        <taxon>Hyaloscyphaceae</taxon>
        <taxon>Hyaloscypha</taxon>
        <taxon>Hyaloscypha bicolor</taxon>
    </lineage>
</organism>
<dbReference type="InterPro" id="IPR011701">
    <property type="entry name" value="MFS"/>
</dbReference>
<keyword evidence="8" id="KW-1185">Reference proteome</keyword>
<dbReference type="InParanoid" id="A0A2J6SVV6"/>
<feature type="transmembrane region" description="Helical" evidence="5">
    <location>
        <begin position="519"/>
        <end position="538"/>
    </location>
</feature>
<feature type="transmembrane region" description="Helical" evidence="5">
    <location>
        <begin position="188"/>
        <end position="208"/>
    </location>
</feature>
<name>A0A2J6SVV6_9HELO</name>
<dbReference type="GO" id="GO:0015343">
    <property type="term" value="F:siderophore-iron transmembrane transporter activity"/>
    <property type="evidence" value="ECO:0007669"/>
    <property type="project" value="TreeGrafter"/>
</dbReference>
<dbReference type="Gene3D" id="1.20.1250.20">
    <property type="entry name" value="MFS general substrate transporter like domains"/>
    <property type="match status" value="2"/>
</dbReference>
<feature type="transmembrane region" description="Helical" evidence="5">
    <location>
        <begin position="445"/>
        <end position="466"/>
    </location>
</feature>
<comment type="subcellular location">
    <subcellularLocation>
        <location evidence="1">Membrane</location>
        <topology evidence="1">Multi-pass membrane protein</topology>
    </subcellularLocation>
</comment>
<keyword evidence="2 5" id="KW-0812">Transmembrane</keyword>
<feature type="non-terminal residue" evidence="7">
    <location>
        <position position="1"/>
    </location>
</feature>
<dbReference type="EMBL" id="KZ613856">
    <property type="protein sequence ID" value="PMD54904.1"/>
    <property type="molecule type" value="Genomic_DNA"/>
</dbReference>
<dbReference type="InterPro" id="IPR036259">
    <property type="entry name" value="MFS_trans_sf"/>
</dbReference>
<dbReference type="InterPro" id="IPR020846">
    <property type="entry name" value="MFS_dom"/>
</dbReference>
<gene>
    <name evidence="7" type="ORF">K444DRAFT_480282</name>
</gene>
<dbReference type="Proteomes" id="UP000235371">
    <property type="component" value="Unassembled WGS sequence"/>
</dbReference>
<feature type="transmembrane region" description="Helical" evidence="5">
    <location>
        <begin position="28"/>
        <end position="46"/>
    </location>
</feature>
<dbReference type="PANTHER" id="PTHR23501">
    <property type="entry name" value="MAJOR FACILITATOR SUPERFAMILY"/>
    <property type="match status" value="1"/>
</dbReference>
<protein>
    <submittedName>
        <fullName evidence="7">Siderophore iron transporter-like protein</fullName>
    </submittedName>
</protein>